<dbReference type="PANTHER" id="PTHR15503:SF42">
    <property type="entry name" value="ZINC FINGER, CCHC-TYPE, RETROTRANSPOSON GAG DOMAIN, ASPARTIC PEPTIDASE DOMAIN PROTEIN-RELATED"/>
    <property type="match status" value="1"/>
</dbReference>
<proteinExistence type="predicted"/>
<feature type="compositionally biased region" description="Low complexity" evidence="1">
    <location>
        <begin position="205"/>
        <end position="220"/>
    </location>
</feature>
<dbReference type="InterPro" id="IPR032567">
    <property type="entry name" value="RTL1-rel"/>
</dbReference>
<protein>
    <recommendedName>
        <fullName evidence="2">Retrotransposon gag domain-containing protein</fullName>
    </recommendedName>
</protein>
<sequence>MAGVEGQNENDVSDSMRIMLAIQDMASAIRKTNQQNHEPHQETQDDRIMRIQGEFRKTRPPVFKGDPNPMAAEEWLRQMKRKMNEQRVPGNLKVTIASTYLEGQAYHWWESILAMPDVEVVTWVAFETMFMEKYFPETMKTMKVREFTNLYQGDMTVGQYQAKFEELMRFAPYMIPDESAKAKKFEEGLRLEVKEKIPVAPQPQPQFRAPQQQFQAPQTQYRAPYQAPYQDSLNQFRGPVNQQTQRPRGQPTRQRPRAPGTARKSEQLTQGQVYAVGQVTEPNEPTMVEGTFLVFNSWARILFDPDATNSFISVSFASILGIEYEFMKSSLMIGLQSMSNNKSIQRHTYRGLISSPISPQCIIQTHGPILPCGVHCLLKYVLNLPITYLNLPTSLRIIGCCHLVRDSIFLRECYKSLVNKVGATITNDCSRCVKPCSNISIEKTDHHLSIISSSGNGFHPFGNIIDSN</sequence>
<dbReference type="Pfam" id="PF03732">
    <property type="entry name" value="Retrotrans_gag"/>
    <property type="match status" value="1"/>
</dbReference>
<feature type="region of interest" description="Disordered" evidence="1">
    <location>
        <begin position="232"/>
        <end position="272"/>
    </location>
</feature>
<accession>A0A6J5W3L2</accession>
<gene>
    <name evidence="3" type="ORF">ORAREDHAP_LOCUS4952</name>
</gene>
<feature type="domain" description="Retrotransposon gag" evidence="2">
    <location>
        <begin position="96"/>
        <end position="190"/>
    </location>
</feature>
<dbReference type="OrthoDB" id="1164937at2759"/>
<organism evidence="3 4">
    <name type="scientific">Prunus armeniaca</name>
    <name type="common">Apricot</name>
    <name type="synonym">Armeniaca vulgaris</name>
    <dbReference type="NCBI Taxonomy" id="36596"/>
    <lineage>
        <taxon>Eukaryota</taxon>
        <taxon>Viridiplantae</taxon>
        <taxon>Streptophyta</taxon>
        <taxon>Embryophyta</taxon>
        <taxon>Tracheophyta</taxon>
        <taxon>Spermatophyta</taxon>
        <taxon>Magnoliopsida</taxon>
        <taxon>eudicotyledons</taxon>
        <taxon>Gunneridae</taxon>
        <taxon>Pentapetalae</taxon>
        <taxon>rosids</taxon>
        <taxon>fabids</taxon>
        <taxon>Rosales</taxon>
        <taxon>Rosaceae</taxon>
        <taxon>Amygdaloideae</taxon>
        <taxon>Amygdaleae</taxon>
        <taxon>Prunus</taxon>
    </lineage>
</organism>
<evidence type="ECO:0000256" key="1">
    <source>
        <dbReference type="SAM" id="MobiDB-lite"/>
    </source>
</evidence>
<dbReference type="Pfam" id="PF08284">
    <property type="entry name" value="RVP_2"/>
    <property type="match status" value="1"/>
</dbReference>
<dbReference type="AlphaFoldDB" id="A0A6J5W3L2"/>
<dbReference type="PANTHER" id="PTHR15503">
    <property type="entry name" value="LDOC1 RELATED"/>
    <property type="match status" value="1"/>
</dbReference>
<name>A0A6J5W3L2_PRUAR</name>
<dbReference type="EMBL" id="CAEKKB010000001">
    <property type="protein sequence ID" value="CAB4294395.1"/>
    <property type="molecule type" value="Genomic_DNA"/>
</dbReference>
<reference evidence="4" key="1">
    <citation type="journal article" date="2020" name="Genome Biol.">
        <title>Gamete binning: chromosome-level and haplotype-resolved genome assembly enabled by high-throughput single-cell sequencing of gamete genomes.</title>
        <authorList>
            <person name="Campoy J.A."/>
            <person name="Sun H."/>
            <person name="Goel M."/>
            <person name="Jiao W.-B."/>
            <person name="Folz-Donahue K."/>
            <person name="Wang N."/>
            <person name="Rubio M."/>
            <person name="Liu C."/>
            <person name="Kukat C."/>
            <person name="Ruiz D."/>
            <person name="Huettel B."/>
            <person name="Schneeberger K."/>
        </authorList>
    </citation>
    <scope>NUCLEOTIDE SEQUENCE [LARGE SCALE GENOMIC DNA]</scope>
    <source>
        <strain evidence="4">cv. Rojo Pasion</strain>
    </source>
</reference>
<keyword evidence="4" id="KW-1185">Reference proteome</keyword>
<evidence type="ECO:0000313" key="3">
    <source>
        <dbReference type="EMBL" id="CAB4294395.1"/>
    </source>
</evidence>
<evidence type="ECO:0000313" key="4">
    <source>
        <dbReference type="Proteomes" id="UP000507245"/>
    </source>
</evidence>
<feature type="compositionally biased region" description="Low complexity" evidence="1">
    <location>
        <begin position="242"/>
        <end position="262"/>
    </location>
</feature>
<dbReference type="InterPro" id="IPR005162">
    <property type="entry name" value="Retrotrans_gag_dom"/>
</dbReference>
<feature type="region of interest" description="Disordered" evidence="1">
    <location>
        <begin position="200"/>
        <end position="220"/>
    </location>
</feature>
<evidence type="ECO:0000259" key="2">
    <source>
        <dbReference type="Pfam" id="PF03732"/>
    </source>
</evidence>
<dbReference type="Proteomes" id="UP000507245">
    <property type="component" value="Unassembled WGS sequence"/>
</dbReference>